<keyword evidence="2" id="KW-0479">Metal-binding</keyword>
<name>A0A7D9HS77_PARCT</name>
<dbReference type="EMBL" id="CACRXK020001880">
    <property type="protein sequence ID" value="CAB3991583.1"/>
    <property type="molecule type" value="Genomic_DNA"/>
</dbReference>
<comment type="caution">
    <text evidence="8">The sequence shown here is derived from an EMBL/GenBank/DDBJ whole genome shotgun (WGS) entry which is preliminary data.</text>
</comment>
<dbReference type="GO" id="GO:0008270">
    <property type="term" value="F:zinc ion binding"/>
    <property type="evidence" value="ECO:0007669"/>
    <property type="project" value="UniProtKB-KW"/>
</dbReference>
<keyword evidence="6" id="KW-0862">Zinc</keyword>
<dbReference type="Gene3D" id="1.20.120.1750">
    <property type="match status" value="1"/>
</dbReference>
<evidence type="ECO:0000256" key="4">
    <source>
        <dbReference type="ARBA" id="ARBA00022771"/>
    </source>
</evidence>
<keyword evidence="4" id="KW-0863">Zinc-finger</keyword>
<dbReference type="PROSITE" id="PS51873">
    <property type="entry name" value="TRIAD"/>
    <property type="match status" value="1"/>
</dbReference>
<gene>
    <name evidence="8" type="ORF">PACLA_8A089767</name>
</gene>
<dbReference type="Gene3D" id="3.30.40.10">
    <property type="entry name" value="Zinc/RING finger domain, C3HC4 (zinc finger)"/>
    <property type="match status" value="1"/>
</dbReference>
<feature type="region of interest" description="Disordered" evidence="7">
    <location>
        <begin position="372"/>
        <end position="413"/>
    </location>
</feature>
<dbReference type="InterPro" id="IPR044066">
    <property type="entry name" value="TRIAD_supradom"/>
</dbReference>
<dbReference type="Pfam" id="PF01485">
    <property type="entry name" value="IBR"/>
    <property type="match status" value="1"/>
</dbReference>
<keyword evidence="9" id="KW-1185">Reference proteome</keyword>
<dbReference type="InterPro" id="IPR018289">
    <property type="entry name" value="MULE_transposase_dom"/>
</dbReference>
<evidence type="ECO:0000256" key="6">
    <source>
        <dbReference type="ARBA" id="ARBA00022833"/>
    </source>
</evidence>
<organism evidence="8 9">
    <name type="scientific">Paramuricea clavata</name>
    <name type="common">Red gorgonian</name>
    <name type="synonym">Violescent sea-whip</name>
    <dbReference type="NCBI Taxonomy" id="317549"/>
    <lineage>
        <taxon>Eukaryota</taxon>
        <taxon>Metazoa</taxon>
        <taxon>Cnidaria</taxon>
        <taxon>Anthozoa</taxon>
        <taxon>Octocorallia</taxon>
        <taxon>Malacalcyonacea</taxon>
        <taxon>Plexauridae</taxon>
        <taxon>Paramuricea</taxon>
    </lineage>
</organism>
<protein>
    <submittedName>
        <fullName evidence="8">PREDICTED: uncharacterized protein LOC107336602 isoform X1</fullName>
    </submittedName>
</protein>
<sequence>VVQTIGARVADLVTPEVVVIEDAGIAKLLSSGYGRTKVNQIQNKNNVIIQRSNFGRRIQITGRSEAKLRTRTQIEKLIEDLQKTTHLEIDLRHSDRPVGAIREILKHFGKDLNKLVEEEHCQASMEIRRRKLVLRGAKEAVGQVQNKVEEFLKTNVDIECPVCFADTVEVPYFLTLCGHAYCSACITQYLSNVFDSVKSADLFPQKCMCEECESPAIKEDYVALLNTEQIQKLYRVSLECFLIGNTSYKPCPTPDCSWVYEVTSVPGVFACPECNIRLCKKCGDSAHDKFDTCEAYKASKEGLSKSEQQLKEWAEGADTRECPKCSVTIEKNKGCSHVNCRQSVHLDNSRTANDELIDEELVNILVDMANETEGSAEDNSTPSNHIQESEDTVSNDSNQEEPSTTAAVEPSLMDPPIANVEVDHAPLTYRIVEEGTKRRKISLVDSVGFKYNVHSKRSYATYWQCTVRPNGNPCKASVVERNGLFLAGKSNHNHQVEAGAFTAAEVVAAVKQKALEEKFRPASAIVEEILLNKLDHDIPCAALPKLEYMARAANRLRQRSRPKDPQDLQFELEEDCIPPGFLQADVAVKERRHLIFAKEEQLKTLCKAKTWYIDGTFKLVRHPFKQLLTINAFVRSGDHAKQVPLVYILMSGRKIKDYKKVLKEIVDILPMDPHVSKITLDFETALWKACRSILPDVKLQGCVFHWTQALWRKIQELGLQTAYTNDDSIYKYLRKLMALPFLPHNQIQPIFTTLSQLAQNPPLSKLVEYVKKQWIESKTFPPRNWSIYQEAVRTNNDIEGWHNALNRHAGGGSNLSLYLLIEILEREAQLTAINIRLVSERKLKRIQRKTYRNQQEKLFQQWELYENGKKTIEELLRFCSHINGPARG</sequence>
<evidence type="ECO:0000256" key="7">
    <source>
        <dbReference type="SAM" id="MobiDB-lite"/>
    </source>
</evidence>
<dbReference type="SMART" id="SM00184">
    <property type="entry name" value="RING"/>
    <property type="match status" value="1"/>
</dbReference>
<reference evidence="8" key="1">
    <citation type="submission" date="2020-04" db="EMBL/GenBank/DDBJ databases">
        <authorList>
            <person name="Alioto T."/>
            <person name="Alioto T."/>
            <person name="Gomez Garrido J."/>
        </authorList>
    </citation>
    <scope>NUCLEOTIDE SEQUENCE</scope>
    <source>
        <strain evidence="8">A484AB</strain>
    </source>
</reference>
<dbReference type="InterPro" id="IPR002867">
    <property type="entry name" value="IBR_dom"/>
</dbReference>
<dbReference type="SUPFAM" id="SSF57850">
    <property type="entry name" value="RING/U-box"/>
    <property type="match status" value="3"/>
</dbReference>
<dbReference type="InterPro" id="IPR017907">
    <property type="entry name" value="Znf_RING_CS"/>
</dbReference>
<feature type="compositionally biased region" description="Polar residues" evidence="7">
    <location>
        <begin position="377"/>
        <end position="406"/>
    </location>
</feature>
<keyword evidence="1" id="KW-0808">Transferase</keyword>
<dbReference type="CDD" id="cd20335">
    <property type="entry name" value="BRcat_RBR"/>
    <property type="match status" value="1"/>
</dbReference>
<dbReference type="Gene3D" id="2.20.25.240">
    <property type="match status" value="1"/>
</dbReference>
<dbReference type="PROSITE" id="PS00518">
    <property type="entry name" value="ZF_RING_1"/>
    <property type="match status" value="1"/>
</dbReference>
<dbReference type="Pfam" id="PF24471">
    <property type="entry name" value="KH_DEAH11"/>
    <property type="match status" value="1"/>
</dbReference>
<dbReference type="Pfam" id="PF10551">
    <property type="entry name" value="MULE"/>
    <property type="match status" value="1"/>
</dbReference>
<evidence type="ECO:0000313" key="8">
    <source>
        <dbReference type="EMBL" id="CAB3991583.1"/>
    </source>
</evidence>
<evidence type="ECO:0000256" key="1">
    <source>
        <dbReference type="ARBA" id="ARBA00022679"/>
    </source>
</evidence>
<dbReference type="OrthoDB" id="10051448at2759"/>
<accession>A0A7D9HS77</accession>
<dbReference type="PROSITE" id="PS50089">
    <property type="entry name" value="ZF_RING_2"/>
    <property type="match status" value="1"/>
</dbReference>
<dbReference type="Proteomes" id="UP001152795">
    <property type="component" value="Unassembled WGS sequence"/>
</dbReference>
<proteinExistence type="predicted"/>
<dbReference type="InterPro" id="IPR001841">
    <property type="entry name" value="Znf_RING"/>
</dbReference>
<dbReference type="PANTHER" id="PTHR20956">
    <property type="entry name" value="HEH2P"/>
    <property type="match status" value="1"/>
</dbReference>
<dbReference type="AlphaFoldDB" id="A0A7D9HS77"/>
<dbReference type="PANTHER" id="PTHR20956:SF12">
    <property type="entry name" value="FLYWCH-TYPE DOMAIN-CONTAINING PROTEIN"/>
    <property type="match status" value="1"/>
</dbReference>
<dbReference type="InterPro" id="IPR056245">
    <property type="entry name" value="KH_DEAH11/12"/>
</dbReference>
<dbReference type="GO" id="GO:0016740">
    <property type="term" value="F:transferase activity"/>
    <property type="evidence" value="ECO:0007669"/>
    <property type="project" value="UniProtKB-KW"/>
</dbReference>
<evidence type="ECO:0000256" key="2">
    <source>
        <dbReference type="ARBA" id="ARBA00022723"/>
    </source>
</evidence>
<feature type="non-terminal residue" evidence="8">
    <location>
        <position position="1"/>
    </location>
</feature>
<evidence type="ECO:0000256" key="5">
    <source>
        <dbReference type="ARBA" id="ARBA00022786"/>
    </source>
</evidence>
<evidence type="ECO:0000313" key="9">
    <source>
        <dbReference type="Proteomes" id="UP001152795"/>
    </source>
</evidence>
<dbReference type="InterPro" id="IPR013083">
    <property type="entry name" value="Znf_RING/FYVE/PHD"/>
</dbReference>
<keyword evidence="3" id="KW-0677">Repeat</keyword>
<evidence type="ECO:0000256" key="3">
    <source>
        <dbReference type="ARBA" id="ARBA00022737"/>
    </source>
</evidence>
<keyword evidence="5" id="KW-0833">Ubl conjugation pathway</keyword>
<dbReference type="InterPro" id="IPR018957">
    <property type="entry name" value="Znf_C3HC4_RING-type"/>
</dbReference>
<dbReference type="Pfam" id="PF00097">
    <property type="entry name" value="zf-C3HC4"/>
    <property type="match status" value="1"/>
</dbReference>